<protein>
    <submittedName>
        <fullName evidence="2">Uncharacterized protein</fullName>
    </submittedName>
</protein>
<dbReference type="RefSeq" id="WP_342806897.1">
    <property type="nucleotide sequence ID" value="NZ_JAOPJZ010000002.1"/>
</dbReference>
<feature type="region of interest" description="Disordered" evidence="1">
    <location>
        <begin position="1"/>
        <end position="25"/>
    </location>
</feature>
<gene>
    <name evidence="2" type="ORF">OB919_04690</name>
</gene>
<feature type="region of interest" description="Disordered" evidence="1">
    <location>
        <begin position="279"/>
        <end position="306"/>
    </location>
</feature>
<dbReference type="EMBL" id="JAOPJZ010000002">
    <property type="protein sequence ID" value="MCU4751286.1"/>
    <property type="molecule type" value="Genomic_DNA"/>
</dbReference>
<organism evidence="2 3">
    <name type="scientific">Natronosalvus hydrolyticus</name>
    <dbReference type="NCBI Taxonomy" id="2979988"/>
    <lineage>
        <taxon>Archaea</taxon>
        <taxon>Methanobacteriati</taxon>
        <taxon>Methanobacteriota</taxon>
        <taxon>Stenosarchaea group</taxon>
        <taxon>Halobacteria</taxon>
        <taxon>Halobacteriales</taxon>
        <taxon>Natrialbaceae</taxon>
        <taxon>Natronosalvus</taxon>
    </lineage>
</organism>
<name>A0AAP3E5E1_9EURY</name>
<reference evidence="2 3" key="1">
    <citation type="submission" date="2022-09" db="EMBL/GenBank/DDBJ databases">
        <title>Enrichment on poylsaccharides allowed isolation of novel metabolic and taxonomic groups of Haloarchaea.</title>
        <authorList>
            <person name="Sorokin D.Y."/>
            <person name="Elcheninov A.G."/>
            <person name="Khizhniak T.V."/>
            <person name="Kolganova T.V."/>
            <person name="Kublanov I.V."/>
        </authorList>
    </citation>
    <scope>NUCLEOTIDE SEQUENCE [LARGE SCALE GENOMIC DNA]</scope>
    <source>
        <strain evidence="2 3">AArc-curdl1</strain>
    </source>
</reference>
<sequence>MTDPAHDGGQSNGDESDDDIEPGTGVADSLYPLLFRGLEAVIGLGDGETFADDESKQALEDVYTDSVAPDERKAFEDALGTETNPDLVRSVLETVQSALEAKKATITLDHRTVLSLPTREACLYSVLTNPTRDTATGVEELVTDRVRAAIERGLEDALDSEYESAAAHFEAAREATVGMPTSDPDVDDAVVSRVLAAWAHFHRGESDRALERVAGALQYDEDAWSPRIIGVAANHPESQGFLEGRLGVRLCVRHTIEQPSGSTVDEAFGCVRTEDGTLGLDERRDSSLESDENAEDRQTPPLHGRDDVDWLNLENPSVLSEVTSDTIVRLRLQGNATGFPTVHGYYVGFGIADFEQGAVTDIIELVLSGPVTATVDERLELA</sequence>
<dbReference type="Proteomes" id="UP001321047">
    <property type="component" value="Unassembled WGS sequence"/>
</dbReference>
<proteinExistence type="predicted"/>
<keyword evidence="3" id="KW-1185">Reference proteome</keyword>
<accession>A0AAP3E5E1</accession>
<feature type="compositionally biased region" description="Basic and acidic residues" evidence="1">
    <location>
        <begin position="295"/>
        <end position="306"/>
    </location>
</feature>
<comment type="caution">
    <text evidence="2">The sequence shown here is derived from an EMBL/GenBank/DDBJ whole genome shotgun (WGS) entry which is preliminary data.</text>
</comment>
<evidence type="ECO:0000313" key="3">
    <source>
        <dbReference type="Proteomes" id="UP001321047"/>
    </source>
</evidence>
<dbReference type="AlphaFoldDB" id="A0AAP3E5E1"/>
<evidence type="ECO:0000313" key="2">
    <source>
        <dbReference type="EMBL" id="MCU4751286.1"/>
    </source>
</evidence>
<evidence type="ECO:0000256" key="1">
    <source>
        <dbReference type="SAM" id="MobiDB-lite"/>
    </source>
</evidence>